<dbReference type="InterPro" id="IPR000756">
    <property type="entry name" value="Diacylglycerol_kin_accessory"/>
</dbReference>
<proteinExistence type="inferred from homology"/>
<dbReference type="FunFam" id="1.10.238.110:FF:000012">
    <property type="entry name" value="Diacylglycerol kinase"/>
    <property type="match status" value="1"/>
</dbReference>
<dbReference type="GO" id="GO:0043565">
    <property type="term" value="F:sequence-specific DNA binding"/>
    <property type="evidence" value="ECO:0007669"/>
    <property type="project" value="InterPro"/>
</dbReference>
<dbReference type="Pfam" id="PF04621">
    <property type="entry name" value="ETS_PEA3_N"/>
    <property type="match status" value="1"/>
</dbReference>
<evidence type="ECO:0000256" key="13">
    <source>
        <dbReference type="ARBA" id="ARBA00022840"/>
    </source>
</evidence>
<keyword evidence="16 21" id="KW-0539">Nucleus</keyword>
<evidence type="ECO:0000256" key="10">
    <source>
        <dbReference type="ARBA" id="ARBA00022777"/>
    </source>
</evidence>
<evidence type="ECO:0000256" key="22">
    <source>
        <dbReference type="RuleBase" id="RU361128"/>
    </source>
</evidence>
<dbReference type="PROSITE" id="PS50146">
    <property type="entry name" value="DAGK"/>
    <property type="match status" value="1"/>
</dbReference>
<dbReference type="InterPro" id="IPR038199">
    <property type="entry name" value="DGK_typeI_N_sf"/>
</dbReference>
<evidence type="ECO:0000256" key="20">
    <source>
        <dbReference type="ARBA" id="ARBA00023411"/>
    </source>
</evidence>
<feature type="domain" description="ETS" evidence="24">
    <location>
        <begin position="1220"/>
        <end position="1300"/>
    </location>
</feature>
<dbReference type="InterPro" id="IPR037607">
    <property type="entry name" value="DGK"/>
</dbReference>
<dbReference type="InterPro" id="IPR006715">
    <property type="entry name" value="ETS_PEA3_N"/>
</dbReference>
<dbReference type="PANTHER" id="PTHR11255">
    <property type="entry name" value="DIACYLGLYCEROL KINASE"/>
    <property type="match status" value="1"/>
</dbReference>
<dbReference type="InterPro" id="IPR016064">
    <property type="entry name" value="NAD/diacylglycerol_kinase_sf"/>
</dbReference>
<comment type="similarity">
    <text evidence="3 21">Belongs to the ETS family.</text>
</comment>
<feature type="domain" description="EF-hand" evidence="27">
    <location>
        <begin position="145"/>
        <end position="180"/>
    </location>
</feature>
<dbReference type="FunFam" id="1.10.10.10:FF:000121">
    <property type="entry name" value="ETS translocation variant 5"/>
    <property type="match status" value="1"/>
</dbReference>
<evidence type="ECO:0000313" key="29">
    <source>
        <dbReference type="Proteomes" id="UP001187415"/>
    </source>
</evidence>
<dbReference type="InterPro" id="IPR047471">
    <property type="entry name" value="C1_DGKbeta-like_rpt1"/>
</dbReference>
<dbReference type="GO" id="GO:0008270">
    <property type="term" value="F:zinc ion binding"/>
    <property type="evidence" value="ECO:0007669"/>
    <property type="project" value="UniProtKB-KW"/>
</dbReference>
<dbReference type="FunFam" id="2.60.200.40:FF:000003">
    <property type="entry name" value="Diacylglycerol kinase"/>
    <property type="match status" value="1"/>
</dbReference>
<feature type="domain" description="Phorbol-ester/DAG-type" evidence="25">
    <location>
        <begin position="305"/>
        <end position="355"/>
    </location>
</feature>
<dbReference type="SUPFAM" id="SSF57889">
    <property type="entry name" value="Cysteine-rich domain"/>
    <property type="match status" value="2"/>
</dbReference>
<dbReference type="InterPro" id="IPR000418">
    <property type="entry name" value="Ets_dom"/>
</dbReference>
<dbReference type="InterPro" id="IPR001206">
    <property type="entry name" value="Diacylglycerol_kinase_cat_dom"/>
</dbReference>
<feature type="region of interest" description="Disordered" evidence="23">
    <location>
        <begin position="782"/>
        <end position="896"/>
    </location>
</feature>
<evidence type="ECO:0000313" key="28">
    <source>
        <dbReference type="EMBL" id="KAK2845057.1"/>
    </source>
</evidence>
<evidence type="ECO:0000259" key="24">
    <source>
        <dbReference type="PROSITE" id="PS50061"/>
    </source>
</evidence>
<organism evidence="28 29">
    <name type="scientific">Channa striata</name>
    <name type="common">Snakehead murrel</name>
    <name type="synonym">Ophicephalus striatus</name>
    <dbReference type="NCBI Taxonomy" id="64152"/>
    <lineage>
        <taxon>Eukaryota</taxon>
        <taxon>Metazoa</taxon>
        <taxon>Chordata</taxon>
        <taxon>Craniata</taxon>
        <taxon>Vertebrata</taxon>
        <taxon>Euteleostomi</taxon>
        <taxon>Actinopterygii</taxon>
        <taxon>Neopterygii</taxon>
        <taxon>Teleostei</taxon>
        <taxon>Neoteleostei</taxon>
        <taxon>Acanthomorphata</taxon>
        <taxon>Anabantaria</taxon>
        <taxon>Anabantiformes</taxon>
        <taxon>Channoidei</taxon>
        <taxon>Channidae</taxon>
        <taxon>Channa</taxon>
    </lineage>
</organism>
<keyword evidence="15 21" id="KW-0238">DNA-binding</keyword>
<dbReference type="PROSITE" id="PS50081">
    <property type="entry name" value="ZF_DAG_PE_2"/>
    <property type="match status" value="2"/>
</dbReference>
<keyword evidence="13 22" id="KW-0067">ATP-binding</keyword>
<dbReference type="Proteomes" id="UP001187415">
    <property type="component" value="Unassembled WGS sequence"/>
</dbReference>
<feature type="compositionally biased region" description="Basic residues" evidence="23">
    <location>
        <begin position="656"/>
        <end position="668"/>
    </location>
</feature>
<sequence length="1362" mass="154420">MSSQDKWVTLTPAEFALLQEYTQYSTKKLKDVLQEFHGDGVLAKYNPEEKQEILSQEIDFEGFKVFMQTFLESELPEEFCQHLFMSFSTKGPKPSPSSSDKPRVSGLKLTKGNSTPLKNPVLPRPLDTVQLKDIVCYLSLLEGGRPEDKLEFMFRLYDTDGNGCLDSSELEHIISQMMHVAEYLEWDVTELKPVHPSGDDAGDRLRSRWHRVPGGVDSGGMTTIPLLVLLGLETNVKDDGQHVWRLKHFNKPAYCNLCLNMLIGLGKQGLCCSFCKYTVHERCVARAPPSCIKTYVKSKKNTEVMHHFWVEGNCPTKCDKCHKTIKCYQGLTGLHCVWCQITLHNKCASHVKPECDCGPLKDHILPPNSICPVVLERQSTLRKDSRSSQSSRGKMQRANSVTVDGQGLQITTIEGTHPLLVFVNPKSGGKQGERIYRKFQYLLNPRQVYNLAKNGPMAGLNFFRDVPDFRVLTCGGDGTVGWILDFIDKANLDRNPPVCILPLGTGNDLARCLRWGGGYEGESLLKILRDVENSTEVVLDRWKIDVTPTDKDERGDPVPYSIINNYFSIGVDASIAHRFHVMREKHPEKFNSRTKNKLWYFEFGTSETFSATCKKLHDFLEVECDGVTLDLSSISLEGIAVLNIPSMHGGSNLWGKSKKRRGNRKGGKKGQDKRTPVVDPKELMFAAQDLSDQLLEVVGLEGAMEMGQIYTGLKSAGRRLAQCSSVTIRTSKSLPMQIDGEPWMQTPCTIEIVHKNQAPMLMGPPQCRSFFSSVRDPLQVRAPLGPGSFSAPPVPSKRRYHGHELDWRQDRVRARPTPETGSSEGRRQPIGSGARLVSTGGPGSRRRESGEKRRQRPGSDALCTRTDRRAPGRDGRDPPTARSRTRRRMDGLREQQVPRCDCKKLQERRPANTRKRGFINSDLAVDSEELFHDLRQLQETWLAEAQVPDNDEQFVPDFQTENLAFHGLQLKIKRELHSPCSELSSNCSQERPFKLQYGEKCPYNISAYEQKQLAGMKPSSPVTPPCSTPVSPLHHASPTAAPTPKPDRTYIHIPPSQPLPDNAYSMDHRFRRQLSEPCHSFPSPPTMARDGRPIYHRQMSEPSIPFPPQGFKQEFPDPLFEHPAMMGAPLPHTYPATMMIKQEPRDFTYDSAEVPSCHSVYLRQDGYLAHTNRTEGCMFDKVARHFYDDTCVVPEKVEGDIKQESGLYREGPSYQRRGSLQLWQFLVALLDDPSNSHFIAWTGRGMEFKLIEPEEVARRWGIQKNRPAMNYDKLSRSLRYYYEKGIMQKVAGERYVYKFVCDPEALFSMAFPDNQRPVLKTDMERQINEEDTVPLSHFDENMAYVQEGPYCQPHPYSEGYVY</sequence>
<evidence type="ECO:0000256" key="19">
    <source>
        <dbReference type="ARBA" id="ARBA00023400"/>
    </source>
</evidence>
<keyword evidence="14" id="KW-0443">Lipid metabolism</keyword>
<dbReference type="SMART" id="SM00109">
    <property type="entry name" value="C1"/>
    <property type="match status" value="2"/>
</dbReference>
<evidence type="ECO:0000256" key="14">
    <source>
        <dbReference type="ARBA" id="ARBA00023098"/>
    </source>
</evidence>
<evidence type="ECO:0000256" key="21">
    <source>
        <dbReference type="RuleBase" id="RU004019"/>
    </source>
</evidence>
<dbReference type="InterPro" id="IPR047470">
    <property type="entry name" value="C1_DGKbeta_rpt2"/>
</dbReference>
<evidence type="ECO:0000256" key="2">
    <source>
        <dbReference type="ARBA" id="ARBA00005175"/>
    </source>
</evidence>
<evidence type="ECO:0000256" key="4">
    <source>
        <dbReference type="ARBA" id="ARBA00009280"/>
    </source>
</evidence>
<dbReference type="InterPro" id="IPR036388">
    <property type="entry name" value="WH-like_DNA-bd_sf"/>
</dbReference>
<feature type="domain" description="Phorbol-ester/DAG-type" evidence="25">
    <location>
        <begin position="241"/>
        <end position="291"/>
    </location>
</feature>
<dbReference type="PROSITE" id="PS00479">
    <property type="entry name" value="ZF_DAG_PE_1"/>
    <property type="match status" value="1"/>
</dbReference>
<dbReference type="GO" id="GO:0005509">
    <property type="term" value="F:calcium ion binding"/>
    <property type="evidence" value="ECO:0007669"/>
    <property type="project" value="InterPro"/>
</dbReference>
<comment type="catalytic activity">
    <reaction evidence="20">
        <text>a 1,2-diacyl-sn-glycerol + ATP = a 1,2-diacyl-sn-glycero-3-phosphate + ADP + H(+)</text>
        <dbReference type="Rhea" id="RHEA:10272"/>
        <dbReference type="ChEBI" id="CHEBI:15378"/>
        <dbReference type="ChEBI" id="CHEBI:17815"/>
        <dbReference type="ChEBI" id="CHEBI:30616"/>
        <dbReference type="ChEBI" id="CHEBI:58608"/>
        <dbReference type="ChEBI" id="CHEBI:456216"/>
        <dbReference type="EC" id="2.7.1.107"/>
    </reaction>
    <physiologicalReaction direction="left-to-right" evidence="20">
        <dbReference type="Rhea" id="RHEA:10273"/>
    </physiologicalReaction>
</comment>
<feature type="domain" description="DAGKc" evidence="26">
    <location>
        <begin position="414"/>
        <end position="548"/>
    </location>
</feature>
<dbReference type="Gene3D" id="2.60.200.40">
    <property type="match status" value="2"/>
</dbReference>
<evidence type="ECO:0000256" key="18">
    <source>
        <dbReference type="ARBA" id="ARBA00023395"/>
    </source>
</evidence>
<dbReference type="Pfam" id="PF14513">
    <property type="entry name" value="DAG_kinase_N"/>
    <property type="match status" value="2"/>
</dbReference>
<evidence type="ECO:0000256" key="3">
    <source>
        <dbReference type="ARBA" id="ARBA00005562"/>
    </source>
</evidence>
<feature type="region of interest" description="Disordered" evidence="23">
    <location>
        <begin position="652"/>
        <end position="677"/>
    </location>
</feature>
<evidence type="ECO:0000256" key="11">
    <source>
        <dbReference type="ARBA" id="ARBA00022833"/>
    </source>
</evidence>
<comment type="similarity">
    <text evidence="4 22">Belongs to the eukaryotic diacylglycerol kinase family.</text>
</comment>
<dbReference type="InterPro" id="IPR002048">
    <property type="entry name" value="EF_hand_dom"/>
</dbReference>
<dbReference type="PROSITE" id="PS50061">
    <property type="entry name" value="ETS_DOMAIN_3"/>
    <property type="match status" value="1"/>
</dbReference>
<keyword evidence="6" id="KW-0479">Metal-binding</keyword>
<dbReference type="SUPFAM" id="SSF47473">
    <property type="entry name" value="EF-hand"/>
    <property type="match status" value="2"/>
</dbReference>
<evidence type="ECO:0000256" key="23">
    <source>
        <dbReference type="SAM" id="MobiDB-lite"/>
    </source>
</evidence>
<evidence type="ECO:0000259" key="26">
    <source>
        <dbReference type="PROSITE" id="PS50146"/>
    </source>
</evidence>
<dbReference type="SMART" id="SM00045">
    <property type="entry name" value="DAGKa"/>
    <property type="match status" value="1"/>
</dbReference>
<dbReference type="GO" id="GO:0006629">
    <property type="term" value="P:lipid metabolic process"/>
    <property type="evidence" value="ECO:0007669"/>
    <property type="project" value="UniProtKB-KW"/>
</dbReference>
<dbReference type="PROSITE" id="PS00346">
    <property type="entry name" value="ETS_DOMAIN_2"/>
    <property type="match status" value="1"/>
</dbReference>
<keyword evidence="11" id="KW-0862">Zinc</keyword>
<dbReference type="Gene3D" id="3.30.60.20">
    <property type="match status" value="2"/>
</dbReference>
<evidence type="ECO:0000256" key="12">
    <source>
        <dbReference type="ARBA" id="ARBA00022837"/>
    </source>
</evidence>
<evidence type="ECO:0000259" key="27">
    <source>
        <dbReference type="PROSITE" id="PS50222"/>
    </source>
</evidence>
<dbReference type="InterPro" id="IPR018247">
    <property type="entry name" value="EF_Hand_1_Ca_BS"/>
</dbReference>
<comment type="pathway">
    <text evidence="2">Lipid metabolism; glycerolipid metabolism.</text>
</comment>
<dbReference type="InterPro" id="IPR002219">
    <property type="entry name" value="PKC_DAG/PE"/>
</dbReference>
<dbReference type="FunFam" id="3.30.60.20:FF:000013">
    <property type="entry name" value="Diacylglycerol kinase"/>
    <property type="match status" value="1"/>
</dbReference>
<reference evidence="28" key="1">
    <citation type="submission" date="2023-07" db="EMBL/GenBank/DDBJ databases">
        <title>Chromosome-level Genome Assembly of Striped Snakehead (Channa striata).</title>
        <authorList>
            <person name="Liu H."/>
        </authorList>
    </citation>
    <scope>NUCLEOTIDE SEQUENCE</scope>
    <source>
        <strain evidence="28">Gz</strain>
        <tissue evidence="28">Muscle</tissue>
    </source>
</reference>
<dbReference type="CDD" id="cd00051">
    <property type="entry name" value="EFh"/>
    <property type="match status" value="1"/>
</dbReference>
<feature type="compositionally biased region" description="Low complexity" evidence="23">
    <location>
        <begin position="89"/>
        <end position="99"/>
    </location>
</feature>
<keyword evidence="10 22" id="KW-0418">Kinase</keyword>
<evidence type="ECO:0000256" key="5">
    <source>
        <dbReference type="ARBA" id="ARBA00022679"/>
    </source>
</evidence>
<keyword evidence="5 22" id="KW-0808">Transferase</keyword>
<comment type="catalytic activity">
    <reaction evidence="18">
        <text>1,2-didecanoyl-sn-glycerol + ATP = 1,2-didecanoyl-sn-glycero-3-phosphate + ADP + H(+)</text>
        <dbReference type="Rhea" id="RHEA:43428"/>
        <dbReference type="ChEBI" id="CHEBI:15378"/>
        <dbReference type="ChEBI" id="CHEBI:18155"/>
        <dbReference type="ChEBI" id="CHEBI:30616"/>
        <dbReference type="ChEBI" id="CHEBI:78227"/>
        <dbReference type="ChEBI" id="CHEBI:456216"/>
    </reaction>
    <physiologicalReaction direction="left-to-right" evidence="18">
        <dbReference type="Rhea" id="RHEA:43429"/>
    </physiologicalReaction>
</comment>
<dbReference type="Gene3D" id="1.10.10.10">
    <property type="entry name" value="Winged helix-like DNA-binding domain superfamily/Winged helix DNA-binding domain"/>
    <property type="match status" value="1"/>
</dbReference>
<dbReference type="Pfam" id="PF00609">
    <property type="entry name" value="DAGK_acc"/>
    <property type="match status" value="1"/>
</dbReference>
<dbReference type="SMART" id="SM00054">
    <property type="entry name" value="EFh"/>
    <property type="match status" value="1"/>
</dbReference>
<dbReference type="PROSITE" id="PS50222">
    <property type="entry name" value="EF_HAND_2"/>
    <property type="match status" value="1"/>
</dbReference>
<keyword evidence="8 22" id="KW-0547">Nucleotide-binding</keyword>
<feature type="region of interest" description="Disordered" evidence="23">
    <location>
        <begin position="1015"/>
        <end position="1046"/>
    </location>
</feature>
<comment type="subcellular location">
    <subcellularLocation>
        <location evidence="1 21">Nucleus</location>
    </subcellularLocation>
</comment>
<name>A0AA88MZZ8_CHASR</name>
<comment type="catalytic activity">
    <reaction evidence="19">
        <text>1-octadecanoyl-2-(5Z,8Z,11Z,14Z-eicosatetraenoyl)-sn-glycerol + ATP = 1-octadecanoyl-2-(5Z,8Z,11Z,14Z-eicosatetraenoyl)-sn-glycero-3-phosphate + ADP + H(+)</text>
        <dbReference type="Rhea" id="RHEA:40323"/>
        <dbReference type="ChEBI" id="CHEBI:15378"/>
        <dbReference type="ChEBI" id="CHEBI:30616"/>
        <dbReference type="ChEBI" id="CHEBI:75728"/>
        <dbReference type="ChEBI" id="CHEBI:77091"/>
        <dbReference type="ChEBI" id="CHEBI:456216"/>
    </reaction>
    <physiologicalReaction direction="left-to-right" evidence="19">
        <dbReference type="Rhea" id="RHEA:40324"/>
    </physiologicalReaction>
</comment>
<dbReference type="GO" id="GO:0045893">
    <property type="term" value="P:positive regulation of DNA-templated transcription"/>
    <property type="evidence" value="ECO:0007669"/>
    <property type="project" value="UniProtKB-ARBA"/>
</dbReference>
<dbReference type="FunFam" id="3.40.50.10330:FF:000003">
    <property type="entry name" value="Diacylglycerol kinase"/>
    <property type="match status" value="1"/>
</dbReference>
<evidence type="ECO:0000256" key="15">
    <source>
        <dbReference type="ARBA" id="ARBA00023125"/>
    </source>
</evidence>
<dbReference type="GO" id="GO:0005524">
    <property type="term" value="F:ATP binding"/>
    <property type="evidence" value="ECO:0007669"/>
    <property type="project" value="UniProtKB-KW"/>
</dbReference>
<feature type="compositionally biased region" description="Basic and acidic residues" evidence="23">
    <location>
        <begin position="865"/>
        <end position="879"/>
    </location>
</feature>
<evidence type="ECO:0000256" key="16">
    <source>
        <dbReference type="ARBA" id="ARBA00023242"/>
    </source>
</evidence>
<dbReference type="InterPro" id="IPR029477">
    <property type="entry name" value="DAG_kinase_typeI_N"/>
</dbReference>
<evidence type="ECO:0000256" key="17">
    <source>
        <dbReference type="ARBA" id="ARBA00023371"/>
    </source>
</evidence>
<dbReference type="PROSITE" id="PS00018">
    <property type="entry name" value="EF_HAND_1"/>
    <property type="match status" value="1"/>
</dbReference>
<dbReference type="SMART" id="SM00413">
    <property type="entry name" value="ETS"/>
    <property type="match status" value="1"/>
</dbReference>
<dbReference type="EC" id="2.7.1.107" evidence="22"/>
<dbReference type="FunFam" id="3.30.60.20:FF:000016">
    <property type="entry name" value="Diacylglycerol kinase"/>
    <property type="match status" value="1"/>
</dbReference>
<dbReference type="GO" id="GO:0003700">
    <property type="term" value="F:DNA-binding transcription factor activity"/>
    <property type="evidence" value="ECO:0007669"/>
    <property type="project" value="InterPro"/>
</dbReference>
<dbReference type="InterPro" id="IPR036390">
    <property type="entry name" value="WH_DNA-bd_sf"/>
</dbReference>
<evidence type="ECO:0000256" key="1">
    <source>
        <dbReference type="ARBA" id="ARBA00004123"/>
    </source>
</evidence>
<dbReference type="InterPro" id="IPR017438">
    <property type="entry name" value="ATP-NAD_kinase_N"/>
</dbReference>
<evidence type="ECO:0000256" key="6">
    <source>
        <dbReference type="ARBA" id="ARBA00022723"/>
    </source>
</evidence>
<evidence type="ECO:0000256" key="7">
    <source>
        <dbReference type="ARBA" id="ARBA00022737"/>
    </source>
</evidence>
<dbReference type="Gene3D" id="1.10.238.110">
    <property type="entry name" value="Diacylglycerol kinase alpha"/>
    <property type="match status" value="1"/>
</dbReference>
<dbReference type="GO" id="GO:0004143">
    <property type="term" value="F:ATP-dependent diacylglycerol kinase activity"/>
    <property type="evidence" value="ECO:0007669"/>
    <property type="project" value="UniProtKB-EC"/>
</dbReference>
<dbReference type="Pfam" id="PF00130">
    <property type="entry name" value="C1_1"/>
    <property type="match status" value="2"/>
</dbReference>
<feature type="compositionally biased region" description="Basic and acidic residues" evidence="23">
    <location>
        <begin position="802"/>
        <end position="813"/>
    </location>
</feature>
<dbReference type="GO" id="GO:0005886">
    <property type="term" value="C:plasma membrane"/>
    <property type="evidence" value="ECO:0007669"/>
    <property type="project" value="TreeGrafter"/>
</dbReference>
<dbReference type="SUPFAM" id="SSF111331">
    <property type="entry name" value="NAD kinase/diacylglycerol kinase-like"/>
    <property type="match status" value="1"/>
</dbReference>
<keyword evidence="7" id="KW-0677">Repeat</keyword>
<protein>
    <recommendedName>
        <fullName evidence="22">Diacylglycerol kinase</fullName>
        <shortName evidence="22">DAG kinase</shortName>
        <ecNumber evidence="22">2.7.1.107</ecNumber>
    </recommendedName>
</protein>
<evidence type="ECO:0000256" key="9">
    <source>
        <dbReference type="ARBA" id="ARBA00022771"/>
    </source>
</evidence>
<dbReference type="Pfam" id="PF00781">
    <property type="entry name" value="DAGK_cat"/>
    <property type="match status" value="1"/>
</dbReference>
<dbReference type="GO" id="GO:0005634">
    <property type="term" value="C:nucleus"/>
    <property type="evidence" value="ECO:0007669"/>
    <property type="project" value="UniProtKB-SubCell"/>
</dbReference>
<evidence type="ECO:0000259" key="25">
    <source>
        <dbReference type="PROSITE" id="PS50081"/>
    </source>
</evidence>
<dbReference type="GO" id="GO:0007200">
    <property type="term" value="P:phospholipase C-activating G protein-coupled receptor signaling pathway"/>
    <property type="evidence" value="ECO:0007669"/>
    <property type="project" value="InterPro"/>
</dbReference>
<dbReference type="Gene3D" id="1.10.238.10">
    <property type="entry name" value="EF-hand"/>
    <property type="match status" value="1"/>
</dbReference>
<dbReference type="Pfam" id="PF00178">
    <property type="entry name" value="Ets"/>
    <property type="match status" value="1"/>
</dbReference>
<feature type="region of interest" description="Disordered" evidence="23">
    <location>
        <begin position="89"/>
        <end position="121"/>
    </location>
</feature>
<dbReference type="SUPFAM" id="SSF46785">
    <property type="entry name" value="Winged helix' DNA-binding domain"/>
    <property type="match status" value="1"/>
</dbReference>
<dbReference type="PANTHER" id="PTHR11255:SF32">
    <property type="entry name" value="DIACYLGLYCEROL KINASE BETA"/>
    <property type="match status" value="1"/>
</dbReference>
<dbReference type="InterPro" id="IPR046349">
    <property type="entry name" value="C1-like_sf"/>
</dbReference>
<dbReference type="Gene3D" id="3.40.50.10330">
    <property type="entry name" value="Probable inorganic polyphosphate/atp-NAD kinase, domain 1"/>
    <property type="match status" value="1"/>
</dbReference>
<comment type="caution">
    <text evidence="28">The sequence shown here is derived from an EMBL/GenBank/DDBJ whole genome shotgun (WGS) entry which is preliminary data.</text>
</comment>
<dbReference type="EMBL" id="JAUPFM010000008">
    <property type="protein sequence ID" value="KAK2845057.1"/>
    <property type="molecule type" value="Genomic_DNA"/>
</dbReference>
<gene>
    <name evidence="28" type="ORF">Q5P01_011716</name>
</gene>
<dbReference type="InterPro" id="IPR011992">
    <property type="entry name" value="EF-hand-dom_pair"/>
</dbReference>
<dbReference type="CDD" id="cd20845">
    <property type="entry name" value="C1_DGKbeta_rpt1"/>
    <property type="match status" value="1"/>
</dbReference>
<dbReference type="PROSITE" id="PS00345">
    <property type="entry name" value="ETS_DOMAIN_1"/>
    <property type="match status" value="1"/>
</dbReference>
<evidence type="ECO:0000256" key="8">
    <source>
        <dbReference type="ARBA" id="ARBA00022741"/>
    </source>
</evidence>
<dbReference type="SMART" id="SM00046">
    <property type="entry name" value="DAGKc"/>
    <property type="match status" value="1"/>
</dbReference>
<dbReference type="PRINTS" id="PR00454">
    <property type="entry name" value="ETSDOMAIN"/>
</dbReference>
<comment type="catalytic activity">
    <reaction evidence="17">
        <text>1,2-di-(9Z-octadecenoyl)-sn-glycerol + ATP = 1,2-di-(9Z-octadecenoyl)-sn-glycero-3-phosphate + ADP + H(+)</text>
        <dbReference type="Rhea" id="RHEA:40327"/>
        <dbReference type="ChEBI" id="CHEBI:15378"/>
        <dbReference type="ChEBI" id="CHEBI:30616"/>
        <dbReference type="ChEBI" id="CHEBI:52333"/>
        <dbReference type="ChEBI" id="CHEBI:74546"/>
        <dbReference type="ChEBI" id="CHEBI:456216"/>
    </reaction>
    <physiologicalReaction direction="left-to-right" evidence="17">
        <dbReference type="Rhea" id="RHEA:40328"/>
    </physiologicalReaction>
</comment>
<keyword evidence="12" id="KW-0106">Calcium</keyword>
<keyword evidence="29" id="KW-1185">Reference proteome</keyword>
<accession>A0AA88MZZ8</accession>
<keyword evidence="9" id="KW-0863">Zinc-finger</keyword>
<dbReference type="CDD" id="cd20891">
    <property type="entry name" value="C1_DGKbeta_rpt2"/>
    <property type="match status" value="1"/>
</dbReference>